<dbReference type="Gene3D" id="3.30.420.10">
    <property type="entry name" value="Ribonuclease H-like superfamily/Ribonuclease H"/>
    <property type="match status" value="1"/>
</dbReference>
<organism evidence="2 3">
    <name type="scientific">Halobacteriovorax marinus (strain ATCC BAA-682 / DSM 15412 / SJ)</name>
    <name type="common">Bacteriovorax marinus</name>
    <dbReference type="NCBI Taxonomy" id="862908"/>
    <lineage>
        <taxon>Bacteria</taxon>
        <taxon>Pseudomonadati</taxon>
        <taxon>Bdellovibrionota</taxon>
        <taxon>Bacteriovoracia</taxon>
        <taxon>Bacteriovoracales</taxon>
        <taxon>Halobacteriovoraceae</taxon>
        <taxon>Halobacteriovorax</taxon>
    </lineage>
</organism>
<dbReference type="GO" id="GO:0006259">
    <property type="term" value="P:DNA metabolic process"/>
    <property type="evidence" value="ECO:0007669"/>
    <property type="project" value="UniProtKB-ARBA"/>
</dbReference>
<dbReference type="CDD" id="cd06127">
    <property type="entry name" value="DEDDh"/>
    <property type="match status" value="1"/>
</dbReference>
<dbReference type="OrthoDB" id="5290250at2"/>
<dbReference type="InterPro" id="IPR013520">
    <property type="entry name" value="Ribonucl_H"/>
</dbReference>
<dbReference type="GO" id="GO:0004527">
    <property type="term" value="F:exonuclease activity"/>
    <property type="evidence" value="ECO:0007669"/>
    <property type="project" value="UniProtKB-ARBA"/>
</dbReference>
<dbReference type="RefSeq" id="WP_014243989.1">
    <property type="nucleotide sequence ID" value="NC_016620.1"/>
</dbReference>
<dbReference type="SMART" id="SM00479">
    <property type="entry name" value="EXOIII"/>
    <property type="match status" value="1"/>
</dbReference>
<dbReference type="EMBL" id="FQ312005">
    <property type="protein sequence ID" value="CBW26205.1"/>
    <property type="molecule type" value="Genomic_DNA"/>
</dbReference>
<dbReference type="eggNOG" id="COG0847">
    <property type="taxonomic scope" value="Bacteria"/>
</dbReference>
<sequence length="273" mass="31637">MADISTTHCYYEIKGSEMLILGIDLEGMNENLVENGLNLAKDRVTEIGAVLWDTEFNQPIKIYSELIHEEDRLPISEEIEELTGINDIMLLKYGLQGDEIRMALERLSIIMKKADFIMAHNGPNYDIPMLRALFERFRVPFPEMKWIDSKTDIEFPKRIIANSLSALEHAHGFINPFPHRAVTDVLSMLKVAAHYDFERIAALATSPKVRIIADLQAPNWKNQRDVDEFNRIKSKVSRARFSWNPSNKTWSKIVHRILIEEGKLGYDFDWYVE</sequence>
<evidence type="ECO:0000313" key="3">
    <source>
        <dbReference type="Proteomes" id="UP000008963"/>
    </source>
</evidence>
<protein>
    <recommendedName>
        <fullName evidence="1">Exonuclease domain-containing protein</fullName>
    </recommendedName>
</protein>
<dbReference type="STRING" id="862908.BMS_1335"/>
<dbReference type="Proteomes" id="UP000008963">
    <property type="component" value="Chromosome"/>
</dbReference>
<dbReference type="AlphaFoldDB" id="E1WZL9"/>
<dbReference type="KEGG" id="bmx:BMS_1335"/>
<name>E1WZL9_HALMS</name>
<dbReference type="HOGENOM" id="CLU_1018495_0_0_7"/>
<feature type="domain" description="Exonuclease" evidence="1">
    <location>
        <begin position="19"/>
        <end position="201"/>
    </location>
</feature>
<dbReference type="GO" id="GO:0003676">
    <property type="term" value="F:nucleic acid binding"/>
    <property type="evidence" value="ECO:0007669"/>
    <property type="project" value="InterPro"/>
</dbReference>
<dbReference type="SUPFAM" id="SSF53098">
    <property type="entry name" value="Ribonuclease H-like"/>
    <property type="match status" value="1"/>
</dbReference>
<dbReference type="Pfam" id="PF00929">
    <property type="entry name" value="RNase_T"/>
    <property type="match status" value="1"/>
</dbReference>
<dbReference type="InterPro" id="IPR036397">
    <property type="entry name" value="RNaseH_sf"/>
</dbReference>
<evidence type="ECO:0000313" key="2">
    <source>
        <dbReference type="EMBL" id="CBW26205.1"/>
    </source>
</evidence>
<dbReference type="InterPro" id="IPR012337">
    <property type="entry name" value="RNaseH-like_sf"/>
</dbReference>
<gene>
    <name evidence="2" type="ordered locus">BMS_1335</name>
</gene>
<accession>E1WZL9</accession>
<proteinExistence type="predicted"/>
<dbReference type="PATRIC" id="fig|862908.3.peg.1271"/>
<keyword evidence="3" id="KW-1185">Reference proteome</keyword>
<reference evidence="3" key="1">
    <citation type="journal article" date="2013" name="ISME J.">
        <title>A small predatory core genome in the divergent marine Bacteriovorax marinus SJ and the terrestrial Bdellovibrio bacteriovorus.</title>
        <authorList>
            <person name="Crossman L.C."/>
            <person name="Chen H."/>
            <person name="Cerdeno-Tarraga A.M."/>
            <person name="Brooks K."/>
            <person name="Quail M.A."/>
            <person name="Pineiro S.A."/>
            <person name="Hobley L."/>
            <person name="Sockett R.E."/>
            <person name="Bentley S.D."/>
            <person name="Parkhill J."/>
            <person name="Williams H.N."/>
            <person name="Stine O.C."/>
        </authorList>
    </citation>
    <scope>NUCLEOTIDE SEQUENCE [LARGE SCALE GENOMIC DNA]</scope>
    <source>
        <strain evidence="3">ATCC BAA-682 / DSM 15412 / SJ</strain>
    </source>
</reference>
<evidence type="ECO:0000259" key="1">
    <source>
        <dbReference type="SMART" id="SM00479"/>
    </source>
</evidence>